<accession>A0A0A8Y819</accession>
<dbReference type="AlphaFoldDB" id="A0A0A8Y819"/>
<dbReference type="EMBL" id="GBRH01278033">
    <property type="protein sequence ID" value="JAD19862.1"/>
    <property type="molecule type" value="Transcribed_RNA"/>
</dbReference>
<evidence type="ECO:0000256" key="1">
    <source>
        <dbReference type="SAM" id="MobiDB-lite"/>
    </source>
</evidence>
<reference evidence="2" key="2">
    <citation type="journal article" date="2015" name="Data Brief">
        <title>Shoot transcriptome of the giant reed, Arundo donax.</title>
        <authorList>
            <person name="Barrero R.A."/>
            <person name="Guerrero F.D."/>
            <person name="Moolhuijzen P."/>
            <person name="Goolsby J.A."/>
            <person name="Tidwell J."/>
            <person name="Bellgard S.E."/>
            <person name="Bellgard M.I."/>
        </authorList>
    </citation>
    <scope>NUCLEOTIDE SEQUENCE</scope>
    <source>
        <tissue evidence="2">Shoot tissue taken approximately 20 cm above the soil surface</tissue>
    </source>
</reference>
<proteinExistence type="predicted"/>
<organism evidence="2">
    <name type="scientific">Arundo donax</name>
    <name type="common">Giant reed</name>
    <name type="synonym">Donax arundinaceus</name>
    <dbReference type="NCBI Taxonomy" id="35708"/>
    <lineage>
        <taxon>Eukaryota</taxon>
        <taxon>Viridiplantae</taxon>
        <taxon>Streptophyta</taxon>
        <taxon>Embryophyta</taxon>
        <taxon>Tracheophyta</taxon>
        <taxon>Spermatophyta</taxon>
        <taxon>Magnoliopsida</taxon>
        <taxon>Liliopsida</taxon>
        <taxon>Poales</taxon>
        <taxon>Poaceae</taxon>
        <taxon>PACMAD clade</taxon>
        <taxon>Arundinoideae</taxon>
        <taxon>Arundineae</taxon>
        <taxon>Arundo</taxon>
    </lineage>
</organism>
<sequence>MRAATRARKQRCGDGGTRAAARWRVRE</sequence>
<feature type="compositionally biased region" description="Basic residues" evidence="1">
    <location>
        <begin position="1"/>
        <end position="10"/>
    </location>
</feature>
<evidence type="ECO:0000313" key="2">
    <source>
        <dbReference type="EMBL" id="JAD19862.1"/>
    </source>
</evidence>
<feature type="region of interest" description="Disordered" evidence="1">
    <location>
        <begin position="1"/>
        <end position="27"/>
    </location>
</feature>
<name>A0A0A8Y819_ARUDO</name>
<protein>
    <submittedName>
        <fullName evidence="2">Uncharacterized protein</fullName>
    </submittedName>
</protein>
<reference evidence="2" key="1">
    <citation type="submission" date="2014-09" db="EMBL/GenBank/DDBJ databases">
        <authorList>
            <person name="Magalhaes I.L.F."/>
            <person name="Oliveira U."/>
            <person name="Santos F.R."/>
            <person name="Vidigal T.H.D.A."/>
            <person name="Brescovit A.D."/>
            <person name="Santos A.J."/>
        </authorList>
    </citation>
    <scope>NUCLEOTIDE SEQUENCE</scope>
    <source>
        <tissue evidence="2">Shoot tissue taken approximately 20 cm above the soil surface</tissue>
    </source>
</reference>